<dbReference type="SUPFAM" id="SSF81301">
    <property type="entry name" value="Nucleotidyltransferase"/>
    <property type="match status" value="1"/>
</dbReference>
<dbReference type="RefSeq" id="WP_067845695.1">
    <property type="nucleotide sequence ID" value="NZ_JADPKZ010000048.1"/>
</dbReference>
<dbReference type="PANTHER" id="PTHR34822:SF1">
    <property type="entry name" value="GRPB FAMILY PROTEIN"/>
    <property type="match status" value="1"/>
</dbReference>
<feature type="transmembrane region" description="Helical" evidence="1">
    <location>
        <begin position="244"/>
        <end position="266"/>
    </location>
</feature>
<organism evidence="3 4">
    <name type="scientific">Alicyclobacillus mali</name>
    <name type="common">ex Roth et al. 2021</name>
    <dbReference type="NCBI Taxonomy" id="1123961"/>
    <lineage>
        <taxon>Bacteria</taxon>
        <taxon>Bacillati</taxon>
        <taxon>Bacillota</taxon>
        <taxon>Bacilli</taxon>
        <taxon>Bacillales</taxon>
        <taxon>Alicyclobacillaceae</taxon>
        <taxon>Alicyclobacillus</taxon>
    </lineage>
</organism>
<keyword evidence="1" id="KW-0812">Transmembrane</keyword>
<reference evidence="3 4" key="1">
    <citation type="submission" date="2020-11" db="EMBL/GenBank/DDBJ databases">
        <title>Genomic insight of Alicyclobacillus mali FL 18 reveals a new arsenic-resistant strain, with potential in environmental biotechnology.</title>
        <authorList>
            <person name="Fiorentino G."/>
            <person name="Gallo G."/>
            <person name="Aulitto M."/>
        </authorList>
    </citation>
    <scope>NUCLEOTIDE SEQUENCE [LARGE SCALE GENOMIC DNA]</scope>
    <source>
        <strain evidence="3 4">FL 18</strain>
    </source>
</reference>
<feature type="transmembrane region" description="Helical" evidence="1">
    <location>
        <begin position="143"/>
        <end position="160"/>
    </location>
</feature>
<sequence>MTRLYELCERLVAEMRAWQVGYALVFAAFSTFANLFDGGQVLWIAETYLGLSALSLLVLLPSLRRALFHTWDPLRSRILMRRPLARMATRCYLYVWTPFAFMGCLELTADAASVALRFNQTNVASHVTWVDYAVSVVAGLEEMWRWSCVIAVIAILRMILRRWWNVPAVRLGTLFVAILLSALAFGSGHILEFAHERLQAWYMFSCLGLVLAIMAILTGRILLVMAVHTLYDAWVTWLSTQNTFIAGVLTVASFVALLCWIGLALIRRQFGFRPPRACRVPVSLTEVSTRHLLAFEREREQISRVFHRRVYCSIRHIGTTTIEGAIANDAIDILVLLRRSALHHEEWHDLENFGYQFCGTAGVKGRLLWMRSADEAWPAVHLQIVKSGNRYSRSAIAWTQRLQSQQDVLQYWESEKERWVRQLHRKTLDQYMEGKRTLYAPWRRKVRSQRWR</sequence>
<feature type="transmembrane region" description="Helical" evidence="1">
    <location>
        <begin position="20"/>
        <end position="36"/>
    </location>
</feature>
<dbReference type="Proteomes" id="UP000642910">
    <property type="component" value="Unassembled WGS sequence"/>
</dbReference>
<evidence type="ECO:0000259" key="2">
    <source>
        <dbReference type="Pfam" id="PF02517"/>
    </source>
</evidence>
<evidence type="ECO:0000313" key="3">
    <source>
        <dbReference type="EMBL" id="MBF8378939.1"/>
    </source>
</evidence>
<dbReference type="Pfam" id="PF04229">
    <property type="entry name" value="GrpB"/>
    <property type="match status" value="1"/>
</dbReference>
<accession>A0ABS0F6L6</accession>
<feature type="transmembrane region" description="Helical" evidence="1">
    <location>
        <begin position="42"/>
        <end position="60"/>
    </location>
</feature>
<dbReference type="InterPro" id="IPR003675">
    <property type="entry name" value="Rce1/LyrA-like_dom"/>
</dbReference>
<keyword evidence="1" id="KW-1133">Transmembrane helix</keyword>
<feature type="transmembrane region" description="Helical" evidence="1">
    <location>
        <begin position="200"/>
        <end position="223"/>
    </location>
</feature>
<gene>
    <name evidence="3" type="ORF">IW967_13875</name>
</gene>
<dbReference type="PANTHER" id="PTHR34822">
    <property type="entry name" value="GRPB DOMAIN PROTEIN (AFU_ORTHOLOGUE AFUA_1G01530)"/>
    <property type="match status" value="1"/>
</dbReference>
<feature type="transmembrane region" description="Helical" evidence="1">
    <location>
        <begin position="172"/>
        <end position="194"/>
    </location>
</feature>
<keyword evidence="1" id="KW-0472">Membrane</keyword>
<dbReference type="InterPro" id="IPR043519">
    <property type="entry name" value="NT_sf"/>
</dbReference>
<proteinExistence type="predicted"/>
<feature type="domain" description="CAAX prenyl protease 2/Lysostaphin resistance protein A-like" evidence="2">
    <location>
        <begin position="159"/>
        <end position="233"/>
    </location>
</feature>
<feature type="transmembrane region" description="Helical" evidence="1">
    <location>
        <begin position="91"/>
        <end position="109"/>
    </location>
</feature>
<evidence type="ECO:0000313" key="4">
    <source>
        <dbReference type="Proteomes" id="UP000642910"/>
    </source>
</evidence>
<keyword evidence="4" id="KW-1185">Reference proteome</keyword>
<dbReference type="EMBL" id="JADPKZ010000048">
    <property type="protein sequence ID" value="MBF8378939.1"/>
    <property type="molecule type" value="Genomic_DNA"/>
</dbReference>
<comment type="caution">
    <text evidence="3">The sequence shown here is derived from an EMBL/GenBank/DDBJ whole genome shotgun (WGS) entry which is preliminary data.</text>
</comment>
<name>A0ABS0F6L6_9BACL</name>
<evidence type="ECO:0000256" key="1">
    <source>
        <dbReference type="SAM" id="Phobius"/>
    </source>
</evidence>
<dbReference type="Gene3D" id="3.30.460.10">
    <property type="entry name" value="Beta Polymerase, domain 2"/>
    <property type="match status" value="1"/>
</dbReference>
<protein>
    <submittedName>
        <fullName evidence="3">GrpB family protein</fullName>
    </submittedName>
</protein>
<dbReference type="Pfam" id="PF02517">
    <property type="entry name" value="Rce1-like"/>
    <property type="match status" value="1"/>
</dbReference>
<dbReference type="InterPro" id="IPR007344">
    <property type="entry name" value="GrpB/CoaE"/>
</dbReference>